<feature type="transmembrane region" description="Helical" evidence="1">
    <location>
        <begin position="86"/>
        <end position="110"/>
    </location>
</feature>
<comment type="caution">
    <text evidence="2">The sequence shown here is derived from an EMBL/GenBank/DDBJ whole genome shotgun (WGS) entry which is preliminary data.</text>
</comment>
<feature type="transmembrane region" description="Helical" evidence="1">
    <location>
        <begin position="142"/>
        <end position="159"/>
    </location>
</feature>
<keyword evidence="1" id="KW-1133">Transmembrane helix</keyword>
<feature type="transmembrane region" description="Helical" evidence="1">
    <location>
        <begin position="12"/>
        <end position="34"/>
    </location>
</feature>
<evidence type="ECO:0000313" key="3">
    <source>
        <dbReference type="Proteomes" id="UP000284868"/>
    </source>
</evidence>
<gene>
    <name evidence="2" type="ORF">DWZ83_05285</name>
</gene>
<evidence type="ECO:0000256" key="1">
    <source>
        <dbReference type="SAM" id="Phobius"/>
    </source>
</evidence>
<evidence type="ECO:0008006" key="4">
    <source>
        <dbReference type="Google" id="ProtNLM"/>
    </source>
</evidence>
<organism evidence="2 3">
    <name type="scientific">Amedibacillus dolichus</name>
    <dbReference type="NCBI Taxonomy" id="31971"/>
    <lineage>
        <taxon>Bacteria</taxon>
        <taxon>Bacillati</taxon>
        <taxon>Bacillota</taxon>
        <taxon>Erysipelotrichia</taxon>
        <taxon>Erysipelotrichales</taxon>
        <taxon>Erysipelotrichaceae</taxon>
        <taxon>Amedibacillus</taxon>
    </lineage>
</organism>
<dbReference type="RefSeq" id="WP_118365523.1">
    <property type="nucleotide sequence ID" value="NZ_QRPK01000020.1"/>
</dbReference>
<dbReference type="EMBL" id="QRPK01000020">
    <property type="protein sequence ID" value="RHM11642.1"/>
    <property type="molecule type" value="Genomic_DNA"/>
</dbReference>
<evidence type="ECO:0000313" key="2">
    <source>
        <dbReference type="EMBL" id="RHM11642.1"/>
    </source>
</evidence>
<reference evidence="2 3" key="1">
    <citation type="submission" date="2018-08" db="EMBL/GenBank/DDBJ databases">
        <title>A genome reference for cultivated species of the human gut microbiota.</title>
        <authorList>
            <person name="Zou Y."/>
            <person name="Xue W."/>
            <person name="Luo G."/>
        </authorList>
    </citation>
    <scope>NUCLEOTIDE SEQUENCE [LARGE SCALE GENOMIC DNA]</scope>
    <source>
        <strain evidence="2 3">AF35-6BH</strain>
    </source>
</reference>
<protein>
    <recommendedName>
        <fullName evidence="4">DUF4149 domain-containing protein</fullName>
    </recommendedName>
</protein>
<dbReference type="Proteomes" id="UP000284868">
    <property type="component" value="Unassembled WGS sequence"/>
</dbReference>
<accession>A0A415PFU7</accession>
<proteinExistence type="predicted"/>
<dbReference type="AlphaFoldDB" id="A0A415PFU7"/>
<sequence length="168" mass="19061">MNAKKQKRLSTLLYASLLLWLIYAILTSLISLLPQTFLPLVFGDTLIKEAVQNFYQIAELIITGIIYLLCFYFSKKKIHSQANNPTALGIGNILMSICVCFLIPFAFTILSSRYSITLLANSEAAFSCFSATIKFTEFLRPFLYSSIALFLCAYGTYWLDMSCQEHEK</sequence>
<feature type="transmembrane region" description="Helical" evidence="1">
    <location>
        <begin position="54"/>
        <end position="74"/>
    </location>
</feature>
<keyword evidence="3" id="KW-1185">Reference proteome</keyword>
<keyword evidence="1" id="KW-0472">Membrane</keyword>
<keyword evidence="1" id="KW-0812">Transmembrane</keyword>
<name>A0A415PFU7_9FIRM</name>